<keyword evidence="2" id="KW-0521">NADP</keyword>
<dbReference type="SMART" id="SM00822">
    <property type="entry name" value="PKS_KR"/>
    <property type="match status" value="1"/>
</dbReference>
<dbReference type="InterPro" id="IPR057326">
    <property type="entry name" value="KR_dom"/>
</dbReference>
<dbReference type="STRING" id="269621.A0A238FGD1"/>
<dbReference type="FunFam" id="3.40.50.720:FF:000047">
    <property type="entry name" value="NADP-dependent L-serine/L-allo-threonine dehydrogenase"/>
    <property type="match status" value="1"/>
</dbReference>
<evidence type="ECO:0000256" key="1">
    <source>
        <dbReference type="ARBA" id="ARBA00006484"/>
    </source>
</evidence>
<sequence>MSIMFPRLAGKTVLITGASGGIGAETAILFARCGANLVLTARRQAQLEEVAKLAKEANSQGGTGQGGQVECLTLDMQDRKAVKGLLERIPDKLRHVDVLVNNAGLVRGTEKIGDVLDEDIDTMIDTNVRGLITLTQIMVKEMMSRSPTSGHIINLGSIAGKEAYPGGAIYCATKFAVHAFTTSLMKELMSTRIRVTLICPGMVETQFSVTRFRGDKSAADQVYEGKEPLVAQDIAEEIVWAASRPAHVNIADVLVFPKCQSGAGGLVHKGPLA</sequence>
<keyword evidence="7" id="KW-1185">Reference proteome</keyword>
<dbReference type="AlphaFoldDB" id="A0A238FGD1"/>
<proteinExistence type="inferred from homology"/>
<dbReference type="EMBL" id="FMSP01000008">
    <property type="protein sequence ID" value="SCV72245.1"/>
    <property type="molecule type" value="Genomic_DNA"/>
</dbReference>
<evidence type="ECO:0000256" key="4">
    <source>
        <dbReference type="RuleBase" id="RU000363"/>
    </source>
</evidence>
<evidence type="ECO:0000256" key="3">
    <source>
        <dbReference type="ARBA" id="ARBA00023002"/>
    </source>
</evidence>
<evidence type="ECO:0000259" key="5">
    <source>
        <dbReference type="SMART" id="SM00822"/>
    </source>
</evidence>
<evidence type="ECO:0000256" key="2">
    <source>
        <dbReference type="ARBA" id="ARBA00022857"/>
    </source>
</evidence>
<name>A0A238FGD1_9BASI</name>
<dbReference type="PROSITE" id="PS00061">
    <property type="entry name" value="ADH_SHORT"/>
    <property type="match status" value="1"/>
</dbReference>
<dbReference type="SUPFAM" id="SSF51735">
    <property type="entry name" value="NAD(P)-binding Rossmann-fold domains"/>
    <property type="match status" value="1"/>
</dbReference>
<reference evidence="7" key="1">
    <citation type="submission" date="2016-09" db="EMBL/GenBank/DDBJ databases">
        <authorList>
            <person name="Jeantristanb JTB J.-T."/>
            <person name="Ricardo R."/>
        </authorList>
    </citation>
    <scope>NUCLEOTIDE SEQUENCE [LARGE SCALE GENOMIC DNA]</scope>
</reference>
<dbReference type="PANTHER" id="PTHR42901:SF1">
    <property type="entry name" value="ALCOHOL DEHYDROGENASE"/>
    <property type="match status" value="1"/>
</dbReference>
<dbReference type="Proteomes" id="UP000198372">
    <property type="component" value="Unassembled WGS sequence"/>
</dbReference>
<gene>
    <name evidence="6" type="ORF">BQ2448_4939</name>
</gene>
<dbReference type="PRINTS" id="PR00080">
    <property type="entry name" value="SDRFAMILY"/>
</dbReference>
<protein>
    <submittedName>
        <fullName evidence="6">BQ2448_4939 protein</fullName>
    </submittedName>
</protein>
<evidence type="ECO:0000313" key="6">
    <source>
        <dbReference type="EMBL" id="SCV72245.1"/>
    </source>
</evidence>
<dbReference type="PRINTS" id="PR00081">
    <property type="entry name" value="GDHRDH"/>
</dbReference>
<dbReference type="InterPro" id="IPR002347">
    <property type="entry name" value="SDR_fam"/>
</dbReference>
<dbReference type="OrthoDB" id="6251714at2759"/>
<dbReference type="Pfam" id="PF00106">
    <property type="entry name" value="adh_short"/>
    <property type="match status" value="1"/>
</dbReference>
<dbReference type="InterPro" id="IPR020904">
    <property type="entry name" value="Sc_DH/Rdtase_CS"/>
</dbReference>
<dbReference type="InterPro" id="IPR036291">
    <property type="entry name" value="NAD(P)-bd_dom_sf"/>
</dbReference>
<dbReference type="GO" id="GO:0016616">
    <property type="term" value="F:oxidoreductase activity, acting on the CH-OH group of donors, NAD or NADP as acceptor"/>
    <property type="evidence" value="ECO:0007669"/>
    <property type="project" value="UniProtKB-ARBA"/>
</dbReference>
<dbReference type="Gene3D" id="3.40.50.720">
    <property type="entry name" value="NAD(P)-binding Rossmann-like Domain"/>
    <property type="match status" value="1"/>
</dbReference>
<evidence type="ECO:0000313" key="7">
    <source>
        <dbReference type="Proteomes" id="UP000198372"/>
    </source>
</evidence>
<feature type="domain" description="Ketoreductase" evidence="5">
    <location>
        <begin position="11"/>
        <end position="206"/>
    </location>
</feature>
<organism evidence="6 7">
    <name type="scientific">Microbotryum intermedium</name>
    <dbReference type="NCBI Taxonomy" id="269621"/>
    <lineage>
        <taxon>Eukaryota</taxon>
        <taxon>Fungi</taxon>
        <taxon>Dikarya</taxon>
        <taxon>Basidiomycota</taxon>
        <taxon>Pucciniomycotina</taxon>
        <taxon>Microbotryomycetes</taxon>
        <taxon>Microbotryales</taxon>
        <taxon>Microbotryaceae</taxon>
        <taxon>Microbotryum</taxon>
    </lineage>
</organism>
<keyword evidence="3" id="KW-0560">Oxidoreductase</keyword>
<accession>A0A238FGD1</accession>
<comment type="similarity">
    <text evidence="1 4">Belongs to the short-chain dehydrogenases/reductases (SDR) family.</text>
</comment>
<dbReference type="PANTHER" id="PTHR42901">
    <property type="entry name" value="ALCOHOL DEHYDROGENASE"/>
    <property type="match status" value="1"/>
</dbReference>